<dbReference type="InterPro" id="IPR036390">
    <property type="entry name" value="WH_DNA-bd_sf"/>
</dbReference>
<dbReference type="GO" id="GO:0003700">
    <property type="term" value="F:DNA-binding transcription factor activity"/>
    <property type="evidence" value="ECO:0007669"/>
    <property type="project" value="TreeGrafter"/>
</dbReference>
<keyword evidence="2" id="KW-0238">DNA-binding</keyword>
<dbReference type="EMBL" id="SDPN01000033">
    <property type="protein sequence ID" value="RXZ68071.1"/>
    <property type="molecule type" value="Genomic_DNA"/>
</dbReference>
<dbReference type="SUPFAM" id="SSF46785">
    <property type="entry name" value="Winged helix' DNA-binding domain"/>
    <property type="match status" value="1"/>
</dbReference>
<dbReference type="Proteomes" id="UP000293865">
    <property type="component" value="Unassembled WGS sequence"/>
</dbReference>
<proteinExistence type="predicted"/>
<keyword evidence="3" id="KW-0804">Transcription</keyword>
<dbReference type="PANTHER" id="PTHR30136:SF24">
    <property type="entry name" value="HTH-TYPE TRANSCRIPTIONAL REPRESSOR ALLR"/>
    <property type="match status" value="1"/>
</dbReference>
<feature type="domain" description="IclR-ED" evidence="5">
    <location>
        <begin position="79"/>
        <end position="254"/>
    </location>
</feature>
<evidence type="ECO:0000313" key="6">
    <source>
        <dbReference type="EMBL" id="RXZ68071.1"/>
    </source>
</evidence>
<gene>
    <name evidence="6" type="ORF">ESP51_15045</name>
</gene>
<comment type="caution">
    <text evidence="6">The sequence shown here is derived from an EMBL/GenBank/DDBJ whole genome shotgun (WGS) entry which is preliminary data.</text>
</comment>
<dbReference type="Pfam" id="PF09339">
    <property type="entry name" value="HTH_IclR"/>
    <property type="match status" value="1"/>
</dbReference>
<dbReference type="Gene3D" id="3.30.450.40">
    <property type="match status" value="1"/>
</dbReference>
<dbReference type="PROSITE" id="PS51078">
    <property type="entry name" value="ICLR_ED"/>
    <property type="match status" value="1"/>
</dbReference>
<dbReference type="GO" id="GO:0045892">
    <property type="term" value="P:negative regulation of DNA-templated transcription"/>
    <property type="evidence" value="ECO:0007669"/>
    <property type="project" value="TreeGrafter"/>
</dbReference>
<dbReference type="PANTHER" id="PTHR30136">
    <property type="entry name" value="HELIX-TURN-HELIX TRANSCRIPTIONAL REGULATOR, ICLR FAMILY"/>
    <property type="match status" value="1"/>
</dbReference>
<keyword evidence="7" id="KW-1185">Reference proteome</keyword>
<evidence type="ECO:0000313" key="7">
    <source>
        <dbReference type="Proteomes" id="UP000293865"/>
    </source>
</evidence>
<dbReference type="Pfam" id="PF01614">
    <property type="entry name" value="IclR_C"/>
    <property type="match status" value="1"/>
</dbReference>
<dbReference type="Gene3D" id="1.10.10.10">
    <property type="entry name" value="Winged helix-like DNA-binding domain superfamily/Winged helix DNA-binding domain"/>
    <property type="match status" value="1"/>
</dbReference>
<accession>A0A4Q2KX03</accession>
<evidence type="ECO:0000259" key="4">
    <source>
        <dbReference type="PROSITE" id="PS51077"/>
    </source>
</evidence>
<dbReference type="PROSITE" id="PS51077">
    <property type="entry name" value="HTH_ICLR"/>
    <property type="match status" value="1"/>
</dbReference>
<evidence type="ECO:0000256" key="3">
    <source>
        <dbReference type="ARBA" id="ARBA00023163"/>
    </source>
</evidence>
<dbReference type="SUPFAM" id="SSF55781">
    <property type="entry name" value="GAF domain-like"/>
    <property type="match status" value="1"/>
</dbReference>
<evidence type="ECO:0000256" key="2">
    <source>
        <dbReference type="ARBA" id="ARBA00023125"/>
    </source>
</evidence>
<dbReference type="InterPro" id="IPR029016">
    <property type="entry name" value="GAF-like_dom_sf"/>
</dbReference>
<feature type="domain" description="HTH iclR-type" evidence="4">
    <location>
        <begin position="18"/>
        <end position="78"/>
    </location>
</feature>
<protein>
    <submittedName>
        <fullName evidence="6">IclR family transcriptional regulator</fullName>
    </submittedName>
</protein>
<evidence type="ECO:0000256" key="1">
    <source>
        <dbReference type="ARBA" id="ARBA00023015"/>
    </source>
</evidence>
<dbReference type="InterPro" id="IPR036388">
    <property type="entry name" value="WH-like_DNA-bd_sf"/>
</dbReference>
<evidence type="ECO:0000259" key="5">
    <source>
        <dbReference type="PROSITE" id="PS51078"/>
    </source>
</evidence>
<dbReference type="OrthoDB" id="8479143at2"/>
<dbReference type="InterPro" id="IPR050707">
    <property type="entry name" value="HTH_MetabolicPath_Reg"/>
</dbReference>
<reference evidence="6 7" key="1">
    <citation type="submission" date="2019-01" db="EMBL/GenBank/DDBJ databases">
        <title>Agromyces.</title>
        <authorList>
            <person name="Li J."/>
        </authorList>
    </citation>
    <scope>NUCLEOTIDE SEQUENCE [LARGE SCALE GENOMIC DNA]</scope>
    <source>
        <strain evidence="6 7">DSM 15934</strain>
    </source>
</reference>
<organism evidence="6 7">
    <name type="scientific">Agromyces albus</name>
    <dbReference type="NCBI Taxonomy" id="205332"/>
    <lineage>
        <taxon>Bacteria</taxon>
        <taxon>Bacillati</taxon>
        <taxon>Actinomycetota</taxon>
        <taxon>Actinomycetes</taxon>
        <taxon>Micrococcales</taxon>
        <taxon>Microbacteriaceae</taxon>
        <taxon>Agromyces</taxon>
    </lineage>
</organism>
<dbReference type="InterPro" id="IPR014757">
    <property type="entry name" value="Tscrpt_reg_IclR_C"/>
</dbReference>
<dbReference type="SMART" id="SM00346">
    <property type="entry name" value="HTH_ICLR"/>
    <property type="match status" value="1"/>
</dbReference>
<name>A0A4Q2KX03_9MICO</name>
<dbReference type="AlphaFoldDB" id="A0A4Q2KX03"/>
<dbReference type="InterPro" id="IPR005471">
    <property type="entry name" value="Tscrpt_reg_IclR_N"/>
</dbReference>
<dbReference type="GO" id="GO:0003677">
    <property type="term" value="F:DNA binding"/>
    <property type="evidence" value="ECO:0007669"/>
    <property type="project" value="UniProtKB-KW"/>
</dbReference>
<keyword evidence="1" id="KW-0805">Transcription regulation</keyword>
<sequence length="254" mass="28445">MIRHYARLSRGEIMVTTIQSVERAARILLLVADHPRVQATEIAERLGLSAPTTHHLLSTLVQERLLQKDSNRRYDLGDASERIADAVTRQLRPPAELRAALSELARRTGESCYLTAWRGDRIRVIAVVEGEHAVRVSGLEVGYSDDIHARVGARVMLAHADPELRDWALSGYEFRPLTPNTVRNRDELDAELERIRASGIAHDEEELRVGVHSASVPVWLGGRVRAALSLTAPVDRFRLNEDNYVAALRECATR</sequence>